<comment type="pathway">
    <text evidence="1 10">Lipid metabolism; fatty acid biosynthesis.</text>
</comment>
<accession>A0A1I7FGL1</accession>
<evidence type="ECO:0000313" key="13">
    <source>
        <dbReference type="Proteomes" id="UP000198817"/>
    </source>
</evidence>
<dbReference type="UniPathway" id="UPA00094"/>
<dbReference type="GO" id="GO:0051287">
    <property type="term" value="F:NAD binding"/>
    <property type="evidence" value="ECO:0007669"/>
    <property type="project" value="UniProtKB-UniRule"/>
</dbReference>
<evidence type="ECO:0000256" key="3">
    <source>
        <dbReference type="ARBA" id="ARBA00012948"/>
    </source>
</evidence>
<comment type="function">
    <text evidence="10">Catalyzes the NADPH-dependent reduction of beta-ketoacyl-ACP substrates to beta-hydroxyacyl-ACP products, the first reductive step in the elongation cycle of fatty acid biosynthesis.</text>
</comment>
<keyword evidence="13" id="KW-1185">Reference proteome</keyword>
<sequence length="244" mass="25802">MTERTAIVTGGSRGIGRAVCRKLAERSMNIVMNYSANADAAEEAADVCRSLGARVVTVQGSVAVPADCDRIVQEALDAFGQVDVLVNSAGITRDNLLLRMSEEDFDQVIAVNLRGTFRMMKAVARPMMRKRYGRIINLSSIVGEMGNAGQVNYAASKAGVNGMTKAFAKEIAGKGITVNAVAPGFIDTDMTRALSREAAESLKARIPMGRLGTPEDVAHVISFLASEEAGYVTGQVIGVNGGML</sequence>
<feature type="active site" description="Proton acceptor" evidence="8">
    <location>
        <position position="153"/>
    </location>
</feature>
<keyword evidence="10" id="KW-0276">Fatty acid metabolism</keyword>
<dbReference type="GO" id="GO:0008202">
    <property type="term" value="P:steroid metabolic process"/>
    <property type="evidence" value="ECO:0007669"/>
    <property type="project" value="UniProtKB-KW"/>
</dbReference>
<dbReference type="Proteomes" id="UP000198817">
    <property type="component" value="Unassembled WGS sequence"/>
</dbReference>
<keyword evidence="6" id="KW-0753">Steroid metabolism</keyword>
<dbReference type="PRINTS" id="PR00080">
    <property type="entry name" value="SDRFAMILY"/>
</dbReference>
<dbReference type="GO" id="GO:0006633">
    <property type="term" value="P:fatty acid biosynthetic process"/>
    <property type="evidence" value="ECO:0007669"/>
    <property type="project" value="UniProtKB-UniPathway"/>
</dbReference>
<dbReference type="GO" id="GO:0004316">
    <property type="term" value="F:3-oxoacyl-[acyl-carrier-protein] reductase (NADPH) activity"/>
    <property type="evidence" value="ECO:0007669"/>
    <property type="project" value="UniProtKB-UniRule"/>
</dbReference>
<evidence type="ECO:0000256" key="1">
    <source>
        <dbReference type="ARBA" id="ARBA00005194"/>
    </source>
</evidence>
<dbReference type="NCBIfam" id="NF047420">
    <property type="entry name" value="EF_P_mod_YmfI"/>
    <property type="match status" value="1"/>
</dbReference>
<keyword evidence="10" id="KW-0275">Fatty acid biosynthesis</keyword>
<keyword evidence="4 9" id="KW-0521">NADP</keyword>
<dbReference type="InterPro" id="IPR057326">
    <property type="entry name" value="KR_dom"/>
</dbReference>
<dbReference type="InterPro" id="IPR050259">
    <property type="entry name" value="SDR"/>
</dbReference>
<dbReference type="FunFam" id="3.40.50.720:FF:000115">
    <property type="entry name" value="3-oxoacyl-[acyl-carrier-protein] reductase FabG"/>
    <property type="match status" value="1"/>
</dbReference>
<dbReference type="InterPro" id="IPR020904">
    <property type="entry name" value="Sc_DH/Rdtase_CS"/>
</dbReference>
<evidence type="ECO:0000256" key="6">
    <source>
        <dbReference type="ARBA" id="ARBA00023221"/>
    </source>
</evidence>
<gene>
    <name evidence="12" type="ORF">SAMN05216508_102122</name>
</gene>
<dbReference type="STRING" id="155865.SAMN05216515_10145"/>
<feature type="binding site" evidence="9">
    <location>
        <begin position="10"/>
        <end position="13"/>
    </location>
    <ligand>
        <name>NADP(+)</name>
        <dbReference type="ChEBI" id="CHEBI:58349"/>
    </ligand>
</feature>
<dbReference type="EC" id="1.1.1.100" evidence="3 10"/>
<evidence type="ECO:0000256" key="5">
    <source>
        <dbReference type="ARBA" id="ARBA00023002"/>
    </source>
</evidence>
<dbReference type="Gene3D" id="3.40.50.720">
    <property type="entry name" value="NAD(P)-binding Rossmann-like Domain"/>
    <property type="match status" value="1"/>
</dbReference>
<comment type="subunit">
    <text evidence="10">Homotetramer.</text>
</comment>
<feature type="binding site" evidence="9">
    <location>
        <position position="186"/>
    </location>
    <ligand>
        <name>NADP(+)</name>
        <dbReference type="ChEBI" id="CHEBI:58349"/>
    </ligand>
</feature>
<evidence type="ECO:0000256" key="4">
    <source>
        <dbReference type="ARBA" id="ARBA00022857"/>
    </source>
</evidence>
<keyword evidence="5 10" id="KW-0560">Oxidoreductase</keyword>
<name>A0A1I7FGL1_9FIRM</name>
<evidence type="ECO:0000313" key="12">
    <source>
        <dbReference type="EMBL" id="SFU35246.1"/>
    </source>
</evidence>
<dbReference type="CDD" id="cd05333">
    <property type="entry name" value="BKR_SDR_c"/>
    <property type="match status" value="1"/>
</dbReference>
<dbReference type="RefSeq" id="WP_090469816.1">
    <property type="nucleotide sequence ID" value="NZ_FOWF01000001.1"/>
</dbReference>
<evidence type="ECO:0000256" key="7">
    <source>
        <dbReference type="ARBA" id="ARBA00048508"/>
    </source>
</evidence>
<dbReference type="SUPFAM" id="SSF51735">
    <property type="entry name" value="NAD(P)-binding Rossmann-fold domains"/>
    <property type="match status" value="1"/>
</dbReference>
<dbReference type="NCBIfam" id="NF009466">
    <property type="entry name" value="PRK12826.1-2"/>
    <property type="match status" value="1"/>
</dbReference>
<evidence type="ECO:0000256" key="9">
    <source>
        <dbReference type="PIRSR" id="PIRSR611284-2"/>
    </source>
</evidence>
<dbReference type="AlphaFoldDB" id="A0A1I7FGL1"/>
<dbReference type="PROSITE" id="PS00061">
    <property type="entry name" value="ADH_SHORT"/>
    <property type="match status" value="1"/>
</dbReference>
<dbReference type="NCBIfam" id="NF005559">
    <property type="entry name" value="PRK07231.1"/>
    <property type="match status" value="1"/>
</dbReference>
<comment type="catalytic activity">
    <reaction evidence="7 10">
        <text>a (3R)-hydroxyacyl-[ACP] + NADP(+) = a 3-oxoacyl-[ACP] + NADPH + H(+)</text>
        <dbReference type="Rhea" id="RHEA:17397"/>
        <dbReference type="Rhea" id="RHEA-COMP:9916"/>
        <dbReference type="Rhea" id="RHEA-COMP:9945"/>
        <dbReference type="ChEBI" id="CHEBI:15378"/>
        <dbReference type="ChEBI" id="CHEBI:57783"/>
        <dbReference type="ChEBI" id="CHEBI:58349"/>
        <dbReference type="ChEBI" id="CHEBI:78776"/>
        <dbReference type="ChEBI" id="CHEBI:78827"/>
        <dbReference type="EC" id="1.1.1.100"/>
    </reaction>
</comment>
<evidence type="ECO:0000256" key="10">
    <source>
        <dbReference type="RuleBase" id="RU366074"/>
    </source>
</evidence>
<dbReference type="SMART" id="SM00822">
    <property type="entry name" value="PKS_KR"/>
    <property type="match status" value="1"/>
</dbReference>
<evidence type="ECO:0000256" key="8">
    <source>
        <dbReference type="PIRSR" id="PIRSR611284-1"/>
    </source>
</evidence>
<dbReference type="InterPro" id="IPR002347">
    <property type="entry name" value="SDR_fam"/>
</dbReference>
<protein>
    <recommendedName>
        <fullName evidence="3 10">3-oxoacyl-[acyl-carrier-protein] reductase</fullName>
        <ecNumber evidence="3 10">1.1.1.100</ecNumber>
    </recommendedName>
</protein>
<dbReference type="PRINTS" id="PR00081">
    <property type="entry name" value="GDHRDH"/>
</dbReference>
<comment type="similarity">
    <text evidence="2 10">Belongs to the short-chain dehydrogenases/reductases (SDR) family.</text>
</comment>
<feature type="binding site" evidence="9">
    <location>
        <begin position="153"/>
        <end position="157"/>
    </location>
    <ligand>
        <name>NADP(+)</name>
        <dbReference type="ChEBI" id="CHEBI:58349"/>
    </ligand>
</feature>
<keyword evidence="10" id="KW-0443">Lipid metabolism</keyword>
<dbReference type="InterPro" id="IPR036291">
    <property type="entry name" value="NAD(P)-bd_dom_sf"/>
</dbReference>
<reference evidence="12 13" key="1">
    <citation type="submission" date="2016-10" db="EMBL/GenBank/DDBJ databases">
        <authorList>
            <person name="de Groot N.N."/>
        </authorList>
    </citation>
    <scope>NUCLEOTIDE SEQUENCE [LARGE SCALE GENOMIC DNA]</scope>
    <source>
        <strain evidence="12 13">KHGC13</strain>
    </source>
</reference>
<dbReference type="PANTHER" id="PTHR42879:SF2">
    <property type="entry name" value="3-OXOACYL-[ACYL-CARRIER-PROTEIN] REDUCTASE FABG"/>
    <property type="match status" value="1"/>
</dbReference>
<dbReference type="NCBIfam" id="TIGR01830">
    <property type="entry name" value="3oxo_ACP_reduc"/>
    <property type="match status" value="1"/>
</dbReference>
<dbReference type="Pfam" id="PF13561">
    <property type="entry name" value="adh_short_C2"/>
    <property type="match status" value="1"/>
</dbReference>
<evidence type="ECO:0000256" key="2">
    <source>
        <dbReference type="ARBA" id="ARBA00006484"/>
    </source>
</evidence>
<proteinExistence type="inferred from homology"/>
<organism evidence="12 13">
    <name type="scientific">Eubacterium pyruvativorans</name>
    <dbReference type="NCBI Taxonomy" id="155865"/>
    <lineage>
        <taxon>Bacteria</taxon>
        <taxon>Bacillati</taxon>
        <taxon>Bacillota</taxon>
        <taxon>Clostridia</taxon>
        <taxon>Eubacteriales</taxon>
        <taxon>Eubacteriaceae</taxon>
        <taxon>Eubacterium</taxon>
    </lineage>
</organism>
<dbReference type="EMBL" id="FPBT01000002">
    <property type="protein sequence ID" value="SFU35246.1"/>
    <property type="molecule type" value="Genomic_DNA"/>
</dbReference>
<dbReference type="OrthoDB" id="9803333at2"/>
<evidence type="ECO:0000259" key="11">
    <source>
        <dbReference type="SMART" id="SM00822"/>
    </source>
</evidence>
<feature type="domain" description="Ketoreductase" evidence="11">
    <location>
        <begin position="4"/>
        <end position="189"/>
    </location>
</feature>
<dbReference type="PANTHER" id="PTHR42879">
    <property type="entry name" value="3-OXOACYL-(ACYL-CARRIER-PROTEIN) REDUCTASE"/>
    <property type="match status" value="1"/>
</dbReference>
<keyword evidence="10" id="KW-0444">Lipid biosynthesis</keyword>
<dbReference type="InterPro" id="IPR011284">
    <property type="entry name" value="3oxo_ACP_reduc"/>
</dbReference>